<dbReference type="RefSeq" id="WP_092987781.1">
    <property type="nucleotide sequence ID" value="NZ_FNFY01000029.1"/>
</dbReference>
<reference evidence="2" key="1">
    <citation type="submission" date="2016-10" db="EMBL/GenBank/DDBJ databases">
        <authorList>
            <person name="Varghese N."/>
            <person name="Submissions S."/>
        </authorList>
    </citation>
    <scope>NUCLEOTIDE SEQUENCE [LARGE SCALE GENOMIC DNA]</scope>
    <source>
        <strain evidence="2">CGMCC 1.8895</strain>
    </source>
</reference>
<proteinExistence type="predicted"/>
<dbReference type="STRING" id="576118.SAMN05216216_12923"/>
<dbReference type="Proteomes" id="UP000199008">
    <property type="component" value="Unassembled WGS sequence"/>
</dbReference>
<gene>
    <name evidence="1" type="ORF">SAMN05216216_12923</name>
</gene>
<keyword evidence="2" id="KW-1185">Reference proteome</keyword>
<accession>A0A1G9I3M5</accession>
<dbReference type="EMBL" id="FNFY01000029">
    <property type="protein sequence ID" value="SDL19692.1"/>
    <property type="molecule type" value="Genomic_DNA"/>
</dbReference>
<dbReference type="AlphaFoldDB" id="A0A1G9I3M5"/>
<protein>
    <recommendedName>
        <fullName evidence="3">NlpC/P60 family protein</fullName>
    </recommendedName>
</protein>
<evidence type="ECO:0000313" key="2">
    <source>
        <dbReference type="Proteomes" id="UP000199008"/>
    </source>
</evidence>
<organism evidence="1 2">
    <name type="scientific">Lacicoccus qingdaonensis</name>
    <dbReference type="NCBI Taxonomy" id="576118"/>
    <lineage>
        <taxon>Bacteria</taxon>
        <taxon>Bacillati</taxon>
        <taxon>Bacillota</taxon>
        <taxon>Bacilli</taxon>
        <taxon>Bacillales</taxon>
        <taxon>Salinicoccaceae</taxon>
        <taxon>Lacicoccus</taxon>
    </lineage>
</organism>
<sequence>MIKIMPDEAILNMWINDFTFDFDVFYLTEDSTVHFQNHLEEAAIHSKKEFLKHPIANDIKYINHYEFWLMHPETTHLLIAQKGCFESLPSELKFSLLTLQLELDRGFIHHGELAPQYTLKNKTILTSSLVDQLTHHEIEEMLRYGVEAEEDNIVVGVRKNTPEHIKAVANSFSTVNGSNCFGAALFAVTEDEKYLPEWVNQDDFLTVLRKNGHELIHGENRKGDVMVWTDDEGTVRHACYYLGDGLYFNKNGQKIYNPWKIVSWREMSDDWGHYSYSIYRKQGEVVNNV</sequence>
<evidence type="ECO:0000313" key="1">
    <source>
        <dbReference type="EMBL" id="SDL19692.1"/>
    </source>
</evidence>
<name>A0A1G9I3M5_9BACL</name>
<dbReference type="OrthoDB" id="2139078at2"/>
<evidence type="ECO:0008006" key="3">
    <source>
        <dbReference type="Google" id="ProtNLM"/>
    </source>
</evidence>